<dbReference type="EMBL" id="NXID01000003">
    <property type="protein sequence ID" value="RXK16811.1"/>
    <property type="molecule type" value="Genomic_DNA"/>
</dbReference>
<evidence type="ECO:0000256" key="1">
    <source>
        <dbReference type="ARBA" id="ARBA00009075"/>
    </source>
</evidence>
<keyword evidence="2" id="KW-0813">Transport</keyword>
<evidence type="ECO:0000256" key="3">
    <source>
        <dbReference type="ARBA" id="ARBA00022729"/>
    </source>
</evidence>
<feature type="chain" id="PRO_5043522364" description="Outer membrane porin, OprD family" evidence="4">
    <location>
        <begin position="22"/>
        <end position="384"/>
    </location>
</feature>
<protein>
    <recommendedName>
        <fullName evidence="7">Outer membrane porin, OprD family</fullName>
    </recommendedName>
</protein>
<evidence type="ECO:0008006" key="7">
    <source>
        <dbReference type="Google" id="ProtNLM"/>
    </source>
</evidence>
<comment type="caution">
    <text evidence="5">The sequence shown here is derived from an EMBL/GenBank/DDBJ whole genome shotgun (WGS) entry which is preliminary data.</text>
</comment>
<dbReference type="GO" id="GO:0016020">
    <property type="term" value="C:membrane"/>
    <property type="evidence" value="ECO:0007669"/>
    <property type="project" value="InterPro"/>
</dbReference>
<dbReference type="AlphaFoldDB" id="A0AAX2ALK6"/>
<comment type="similarity">
    <text evidence="1">Belongs to the outer membrane porin (Opr) (TC 1.B.25) family.</text>
</comment>
<dbReference type="RefSeq" id="WP_114841679.1">
    <property type="nucleotide sequence ID" value="NZ_CP031219.1"/>
</dbReference>
<dbReference type="Proteomes" id="UP000290092">
    <property type="component" value="Unassembled WGS sequence"/>
</dbReference>
<sequence length="384" mass="42019">MKKNYLSLTLALMSFLTVSNASTLQDTLSNGKISGTLQAYYFARDKNSGTDNDILTLGLDISYESAEYNGFGFKTTFQSASSPWVDEDGKAGRKSNMWGSGAQLSEAFISYTYIKTSAQIGRMYFSSPLLSGSGSRVNKEAFQGFVITNSNIPDTVVTLAYMNKFQSRTDGKGNIGEFTKNFKTAAAPWSFKLDDGAYTVSIVNKSLENLTLTAAYVDAIDAFKATYLEAAYNFLNYSISTQYYNSKEEGKESGNLFGLQGTASFGPLNFTASYTTTGDDADVLPGLGNGADLAYTWSEAFAYQYAANQDSAKILAKYKINEAAYVSVAYLEEDGKDYKKGYTDLVAGYKFSGSLKGLDLKVAYEIGSKDAKDDELRVRLNYKF</sequence>
<dbReference type="InterPro" id="IPR005318">
    <property type="entry name" value="OM_porin_bac"/>
</dbReference>
<evidence type="ECO:0000256" key="2">
    <source>
        <dbReference type="ARBA" id="ARBA00022448"/>
    </source>
</evidence>
<evidence type="ECO:0000313" key="6">
    <source>
        <dbReference type="Proteomes" id="UP000290092"/>
    </source>
</evidence>
<reference evidence="5 6" key="1">
    <citation type="submission" date="2017-09" db="EMBL/GenBank/DDBJ databases">
        <title>Genomics of the genus Arcobacter.</title>
        <authorList>
            <person name="Perez-Cataluna A."/>
            <person name="Figueras M.J."/>
            <person name="Salas-Masso N."/>
        </authorList>
    </citation>
    <scope>NUCLEOTIDE SEQUENCE [LARGE SCALE GENOMIC DNA]</scope>
    <source>
        <strain evidence="5 6">CECT 7386</strain>
    </source>
</reference>
<name>A0AAX2ALK6_9BACT</name>
<organism evidence="5 6">
    <name type="scientific">Malaciobacter mytili LMG 24559</name>
    <dbReference type="NCBI Taxonomy" id="1032238"/>
    <lineage>
        <taxon>Bacteria</taxon>
        <taxon>Pseudomonadati</taxon>
        <taxon>Campylobacterota</taxon>
        <taxon>Epsilonproteobacteria</taxon>
        <taxon>Campylobacterales</taxon>
        <taxon>Arcobacteraceae</taxon>
        <taxon>Malaciobacter</taxon>
    </lineage>
</organism>
<keyword evidence="3 4" id="KW-0732">Signal</keyword>
<dbReference type="SUPFAM" id="SSF56935">
    <property type="entry name" value="Porins"/>
    <property type="match status" value="1"/>
</dbReference>
<dbReference type="Pfam" id="PF03573">
    <property type="entry name" value="OprD"/>
    <property type="match status" value="1"/>
</dbReference>
<gene>
    <name evidence="5" type="ORF">CP985_01245</name>
</gene>
<proteinExistence type="inferred from homology"/>
<evidence type="ECO:0000313" key="5">
    <source>
        <dbReference type="EMBL" id="RXK16811.1"/>
    </source>
</evidence>
<dbReference type="InterPro" id="IPR023614">
    <property type="entry name" value="Porin_dom_sf"/>
</dbReference>
<dbReference type="Gene3D" id="2.40.160.10">
    <property type="entry name" value="Porin"/>
    <property type="match status" value="1"/>
</dbReference>
<evidence type="ECO:0000256" key="4">
    <source>
        <dbReference type="SAM" id="SignalP"/>
    </source>
</evidence>
<dbReference type="KEGG" id="amyt:AMYT_1235"/>
<keyword evidence="6" id="KW-1185">Reference proteome</keyword>
<feature type="signal peptide" evidence="4">
    <location>
        <begin position="1"/>
        <end position="21"/>
    </location>
</feature>
<accession>A0AAX2ALK6</accession>